<feature type="domain" description="PAC" evidence="9">
    <location>
        <begin position="88"/>
        <end position="142"/>
    </location>
</feature>
<keyword evidence="5" id="KW-0418">Kinase</keyword>
<dbReference type="InterPro" id="IPR035965">
    <property type="entry name" value="PAS-like_dom_sf"/>
</dbReference>
<keyword evidence="6" id="KW-0902">Two-component regulatory system</keyword>
<dbReference type="PANTHER" id="PTHR43711">
    <property type="entry name" value="TWO-COMPONENT HISTIDINE KINASE"/>
    <property type="match status" value="1"/>
</dbReference>
<evidence type="ECO:0000259" key="9">
    <source>
        <dbReference type="PROSITE" id="PS50113"/>
    </source>
</evidence>
<dbReference type="PROSITE" id="PS50113">
    <property type="entry name" value="PAC"/>
    <property type="match status" value="3"/>
</dbReference>
<dbReference type="Pfam" id="PF02518">
    <property type="entry name" value="HATPase_c"/>
    <property type="match status" value="1"/>
</dbReference>
<dbReference type="PROSITE" id="PS50109">
    <property type="entry name" value="HIS_KIN"/>
    <property type="match status" value="1"/>
</dbReference>
<dbReference type="Pfam" id="PF00512">
    <property type="entry name" value="HisKA"/>
    <property type="match status" value="1"/>
</dbReference>
<dbReference type="InterPro" id="IPR000700">
    <property type="entry name" value="PAS-assoc_C"/>
</dbReference>
<reference evidence="10 11" key="1">
    <citation type="journal article" date="2020" name="Microorganisms">
        <title>Osmotic Adaptation and Compatible Solute Biosynthesis of Phototrophic Bacteria as Revealed from Genome Analyses.</title>
        <authorList>
            <person name="Imhoff J.F."/>
            <person name="Rahn T."/>
            <person name="Kunzel S."/>
            <person name="Keller A."/>
            <person name="Neulinger S.C."/>
        </authorList>
    </citation>
    <scope>NUCLEOTIDE SEQUENCE [LARGE SCALE GENOMIC DNA]</scope>
    <source>
        <strain evidence="10 11">DSM 9895</strain>
    </source>
</reference>
<keyword evidence="4" id="KW-0808">Transferase</keyword>
<dbReference type="NCBIfam" id="TIGR00229">
    <property type="entry name" value="sensory_box"/>
    <property type="match status" value="3"/>
</dbReference>
<dbReference type="Pfam" id="PF08448">
    <property type="entry name" value="PAS_4"/>
    <property type="match status" value="1"/>
</dbReference>
<dbReference type="EC" id="2.7.13.3" evidence="2"/>
<comment type="caution">
    <text evidence="10">The sequence shown here is derived from an EMBL/GenBank/DDBJ whole genome shotgun (WGS) entry which is preliminary data.</text>
</comment>
<dbReference type="Pfam" id="PF13426">
    <property type="entry name" value="PAS_9"/>
    <property type="match status" value="1"/>
</dbReference>
<feature type="domain" description="PAC" evidence="9">
    <location>
        <begin position="347"/>
        <end position="398"/>
    </location>
</feature>
<dbReference type="Gene3D" id="1.10.287.130">
    <property type="match status" value="1"/>
</dbReference>
<dbReference type="InterPro" id="IPR003594">
    <property type="entry name" value="HATPase_dom"/>
</dbReference>
<dbReference type="Proteomes" id="UP001296873">
    <property type="component" value="Unassembled WGS sequence"/>
</dbReference>
<feature type="domain" description="PAS" evidence="8">
    <location>
        <begin position="12"/>
        <end position="87"/>
    </location>
</feature>
<dbReference type="InterPro" id="IPR003661">
    <property type="entry name" value="HisK_dim/P_dom"/>
</dbReference>
<evidence type="ECO:0000313" key="10">
    <source>
        <dbReference type="EMBL" id="MBK1667319.1"/>
    </source>
</evidence>
<dbReference type="PRINTS" id="PR00344">
    <property type="entry name" value="BCTRLSENSOR"/>
</dbReference>
<dbReference type="InterPro" id="IPR000014">
    <property type="entry name" value="PAS"/>
</dbReference>
<dbReference type="Gene3D" id="2.10.70.100">
    <property type="match status" value="1"/>
</dbReference>
<dbReference type="SMART" id="SM00091">
    <property type="entry name" value="PAS"/>
    <property type="match status" value="2"/>
</dbReference>
<organism evidence="10 11">
    <name type="scientific">Rhodovibrio sodomensis</name>
    <dbReference type="NCBI Taxonomy" id="1088"/>
    <lineage>
        <taxon>Bacteria</taxon>
        <taxon>Pseudomonadati</taxon>
        <taxon>Pseudomonadota</taxon>
        <taxon>Alphaproteobacteria</taxon>
        <taxon>Rhodospirillales</taxon>
        <taxon>Rhodovibrionaceae</taxon>
        <taxon>Rhodovibrio</taxon>
    </lineage>
</organism>
<dbReference type="Gene3D" id="3.30.565.10">
    <property type="entry name" value="Histidine kinase-like ATPase, C-terminal domain"/>
    <property type="match status" value="1"/>
</dbReference>
<evidence type="ECO:0000313" key="11">
    <source>
        <dbReference type="Proteomes" id="UP001296873"/>
    </source>
</evidence>
<dbReference type="InterPro" id="IPR036097">
    <property type="entry name" value="HisK_dim/P_sf"/>
</dbReference>
<protein>
    <recommendedName>
        <fullName evidence="2">histidine kinase</fullName>
        <ecNumber evidence="2">2.7.13.3</ecNumber>
    </recommendedName>
</protein>
<comment type="catalytic activity">
    <reaction evidence="1">
        <text>ATP + protein L-histidine = ADP + protein N-phospho-L-histidine.</text>
        <dbReference type="EC" id="2.7.13.3"/>
    </reaction>
</comment>
<dbReference type="InterPro" id="IPR005467">
    <property type="entry name" value="His_kinase_dom"/>
</dbReference>
<evidence type="ECO:0000259" key="7">
    <source>
        <dbReference type="PROSITE" id="PS50109"/>
    </source>
</evidence>
<feature type="domain" description="Histidine kinase" evidence="7">
    <location>
        <begin position="416"/>
        <end position="636"/>
    </location>
</feature>
<dbReference type="CDD" id="cd00130">
    <property type="entry name" value="PAS"/>
    <property type="match status" value="3"/>
</dbReference>
<dbReference type="CDD" id="cd00082">
    <property type="entry name" value="HisKA"/>
    <property type="match status" value="1"/>
</dbReference>
<feature type="domain" description="PAS" evidence="8">
    <location>
        <begin position="143"/>
        <end position="187"/>
    </location>
</feature>
<sequence length="645" mass="70850">MVTMSYPAGVLDTQQYAAFFEKSPNAVLITAPEMDGEQQRIHYVNPAFERMTGWSIEDVRGLTPAILQGPETDRGIFPALRVALERGEAWEGETVNYRRDGSPFRMAWSISPILGADGGIVAFLAIQEDVTEHRRMERALAKSEQRYRAIFEQSFQLIGVVDPGGTLLEANETALRFADVTESEVLGLPFWETPWWEACEASRTRLREAVADAANGTLVQFLGRCRGRKGAVHEVEVSIKPVVDQSGRVIMLIPEGRDITQLAEQRRRLRRETARLRNAQRIGRMGGWDYDIATASFHNQPETMELFGLPHEVSAMSRAELEAIIHPEDIPHQRAGFDRACATGARYDVSFRIATPAGEYVVNAVGEPVCDSSGRITGLVGIVQDVTERDRVQRELEAARKAAVAASEAKSRFLATMGHELRTPLNAINGFSELLAREAFGPLGHSSYRDYSAHIHDSGRHLLDLINSILDATRLEVGQFEVAAEPFELAPVVRSAVEQMQPAATAAGIELAHQCPSDMLLTADQRLLRQVLFNLIGNAIKFSPTGTAVEVNGHTDAEGRCVLRVSDAGPGIPEKDRARVLKPFQQIDDRLSRRHEGVGLGLYIVQQIVEAHGATMEIGTSAAGGAEMTIVFPSDTGPFAAEVRT</sequence>
<dbReference type="SMART" id="SM00387">
    <property type="entry name" value="HATPase_c"/>
    <property type="match status" value="1"/>
</dbReference>
<dbReference type="EMBL" id="NRRL01000006">
    <property type="protein sequence ID" value="MBK1667319.1"/>
    <property type="molecule type" value="Genomic_DNA"/>
</dbReference>
<dbReference type="PROSITE" id="PS50112">
    <property type="entry name" value="PAS"/>
    <property type="match status" value="2"/>
</dbReference>
<dbReference type="InterPro" id="IPR001610">
    <property type="entry name" value="PAC"/>
</dbReference>
<dbReference type="Gene3D" id="3.30.450.20">
    <property type="entry name" value="PAS domain"/>
    <property type="match status" value="3"/>
</dbReference>
<evidence type="ECO:0000256" key="4">
    <source>
        <dbReference type="ARBA" id="ARBA00022679"/>
    </source>
</evidence>
<dbReference type="SUPFAM" id="SSF55874">
    <property type="entry name" value="ATPase domain of HSP90 chaperone/DNA topoisomerase II/histidine kinase"/>
    <property type="match status" value="1"/>
</dbReference>
<feature type="domain" description="PAC" evidence="9">
    <location>
        <begin position="215"/>
        <end position="271"/>
    </location>
</feature>
<evidence type="ECO:0000256" key="1">
    <source>
        <dbReference type="ARBA" id="ARBA00000085"/>
    </source>
</evidence>
<evidence type="ECO:0000256" key="2">
    <source>
        <dbReference type="ARBA" id="ARBA00012438"/>
    </source>
</evidence>
<dbReference type="RefSeq" id="WP_200339389.1">
    <property type="nucleotide sequence ID" value="NZ_NRRL01000006.1"/>
</dbReference>
<proteinExistence type="predicted"/>
<keyword evidence="3" id="KW-0597">Phosphoprotein</keyword>
<dbReference type="SMART" id="SM00086">
    <property type="entry name" value="PAC"/>
    <property type="match status" value="3"/>
</dbReference>
<dbReference type="PANTHER" id="PTHR43711:SF26">
    <property type="entry name" value="SENSOR HISTIDINE KINASE RCSC"/>
    <property type="match status" value="1"/>
</dbReference>
<evidence type="ECO:0000259" key="8">
    <source>
        <dbReference type="PROSITE" id="PS50112"/>
    </source>
</evidence>
<dbReference type="InterPro" id="IPR050736">
    <property type="entry name" value="Sensor_HK_Regulatory"/>
</dbReference>
<dbReference type="InterPro" id="IPR004358">
    <property type="entry name" value="Sig_transdc_His_kin-like_C"/>
</dbReference>
<dbReference type="InterPro" id="IPR013656">
    <property type="entry name" value="PAS_4"/>
</dbReference>
<dbReference type="Pfam" id="PF08447">
    <property type="entry name" value="PAS_3"/>
    <property type="match status" value="1"/>
</dbReference>
<dbReference type="InterPro" id="IPR013655">
    <property type="entry name" value="PAS_fold_3"/>
</dbReference>
<name>A0ABS1DAS1_9PROT</name>
<evidence type="ECO:0000256" key="3">
    <source>
        <dbReference type="ARBA" id="ARBA00022553"/>
    </source>
</evidence>
<evidence type="ECO:0000256" key="5">
    <source>
        <dbReference type="ARBA" id="ARBA00022777"/>
    </source>
</evidence>
<keyword evidence="11" id="KW-1185">Reference proteome</keyword>
<evidence type="ECO:0000256" key="6">
    <source>
        <dbReference type="ARBA" id="ARBA00023012"/>
    </source>
</evidence>
<dbReference type="SUPFAM" id="SSF55785">
    <property type="entry name" value="PYP-like sensor domain (PAS domain)"/>
    <property type="match status" value="3"/>
</dbReference>
<dbReference type="InterPro" id="IPR036890">
    <property type="entry name" value="HATPase_C_sf"/>
</dbReference>
<dbReference type="SUPFAM" id="SSF47384">
    <property type="entry name" value="Homodimeric domain of signal transducing histidine kinase"/>
    <property type="match status" value="1"/>
</dbReference>
<dbReference type="SMART" id="SM00388">
    <property type="entry name" value="HisKA"/>
    <property type="match status" value="1"/>
</dbReference>
<gene>
    <name evidence="10" type="ORF">CKO28_04660</name>
</gene>
<accession>A0ABS1DAS1</accession>